<proteinExistence type="inferred from homology"/>
<evidence type="ECO:0000256" key="6">
    <source>
        <dbReference type="SAM" id="MobiDB-lite"/>
    </source>
</evidence>
<feature type="compositionally biased region" description="Basic and acidic residues" evidence="6">
    <location>
        <begin position="310"/>
        <end position="325"/>
    </location>
</feature>
<evidence type="ECO:0000256" key="2">
    <source>
        <dbReference type="ARBA" id="ARBA00013855"/>
    </source>
</evidence>
<dbReference type="AlphaFoldDB" id="A0A0D0IDS0"/>
<evidence type="ECO:0000256" key="3">
    <source>
        <dbReference type="ARBA" id="ARBA00022960"/>
    </source>
</evidence>
<keyword evidence="3" id="KW-0133">Cell shape</keyword>
<evidence type="ECO:0000313" key="9">
    <source>
        <dbReference type="EMBL" id="PRK63034.1"/>
    </source>
</evidence>
<dbReference type="RefSeq" id="WP_005652609.1">
    <property type="nucleotide sequence ID" value="NZ_AP018779.1"/>
</dbReference>
<evidence type="ECO:0000313" key="11">
    <source>
        <dbReference type="Proteomes" id="UP000237977"/>
    </source>
</evidence>
<accession>A0A0D0IDS0</accession>
<dbReference type="Gene3D" id="2.40.10.350">
    <property type="entry name" value="Rod shape-determining protein MreC, domain 2"/>
    <property type="match status" value="1"/>
</dbReference>
<dbReference type="PANTHER" id="PTHR34138">
    <property type="entry name" value="CELL SHAPE-DETERMINING PROTEIN MREC"/>
    <property type="match status" value="1"/>
</dbReference>
<dbReference type="FunFam" id="2.40.10.340:FF:000001">
    <property type="entry name" value="Cell shape-determining protein MreC"/>
    <property type="match status" value="1"/>
</dbReference>
<dbReference type="GO" id="GO:0008360">
    <property type="term" value="P:regulation of cell shape"/>
    <property type="evidence" value="ECO:0007669"/>
    <property type="project" value="UniProtKB-KW"/>
</dbReference>
<dbReference type="InterPro" id="IPR055342">
    <property type="entry name" value="MreC_beta-barrel_core"/>
</dbReference>
<dbReference type="InterPro" id="IPR042177">
    <property type="entry name" value="Cell/Rod_1"/>
</dbReference>
<reference evidence="8 10" key="1">
    <citation type="submission" date="2014-05" db="EMBL/GenBank/DDBJ databases">
        <title>Methylome analysis of the phasevarions of Haemophilus influenzae.</title>
        <authorList>
            <person name="Atack J.M."/>
            <person name="Fox K.L."/>
            <person name="Power P.M."/>
            <person name="Clark T."/>
            <person name="Jurcisek J."/>
            <person name="Korlach J."/>
            <person name="Bakaletz L.O."/>
            <person name="Jennings M.P."/>
        </authorList>
    </citation>
    <scope>NUCLEOTIDE SEQUENCE [LARGE SCALE GENOMIC DNA]</scope>
    <source>
        <strain evidence="8 10">1209</strain>
    </source>
</reference>
<reference evidence="9 11" key="2">
    <citation type="submission" date="2017-02" db="EMBL/GenBank/DDBJ databases">
        <title>Haemophilus influenzae in COPD genome sequencing project.</title>
        <authorList>
            <person name="Murphy T.F."/>
            <person name="Kong Y."/>
            <person name="Nadendla S."/>
            <person name="Tettelin H."/>
            <person name="Pettigrew M."/>
        </authorList>
    </citation>
    <scope>NUCLEOTIDE SEQUENCE [LARGE SCALE GENOMIC DNA]</scope>
    <source>
        <strain evidence="9 11">84P15H4</strain>
    </source>
</reference>
<dbReference type="GO" id="GO:0005886">
    <property type="term" value="C:plasma membrane"/>
    <property type="evidence" value="ECO:0007669"/>
    <property type="project" value="TreeGrafter"/>
</dbReference>
<evidence type="ECO:0000256" key="1">
    <source>
        <dbReference type="ARBA" id="ARBA00009369"/>
    </source>
</evidence>
<dbReference type="PANTHER" id="PTHR34138:SF1">
    <property type="entry name" value="CELL SHAPE-DETERMINING PROTEIN MREC"/>
    <property type="match status" value="1"/>
</dbReference>
<name>A0A0D0IDS0_HAEIF</name>
<dbReference type="Gene3D" id="2.40.10.340">
    <property type="entry name" value="Rod shape-determining protein MreC, domain 1"/>
    <property type="match status" value="1"/>
</dbReference>
<dbReference type="EMBL" id="JMQP01000002">
    <property type="protein sequence ID" value="KIS35912.1"/>
    <property type="molecule type" value="Genomic_DNA"/>
</dbReference>
<gene>
    <name evidence="9" type="primary">mreC</name>
    <name evidence="9" type="ORF">BV163_01904</name>
    <name evidence="8" type="ORF">NTHI1209_01530</name>
</gene>
<evidence type="ECO:0000256" key="4">
    <source>
        <dbReference type="ARBA" id="ARBA00032089"/>
    </source>
</evidence>
<evidence type="ECO:0000313" key="10">
    <source>
        <dbReference type="Proteomes" id="UP000050700"/>
    </source>
</evidence>
<evidence type="ECO:0000259" key="7">
    <source>
        <dbReference type="Pfam" id="PF04085"/>
    </source>
</evidence>
<organism evidence="8 10">
    <name type="scientific">Haemophilus influenzae</name>
    <dbReference type="NCBI Taxonomy" id="727"/>
    <lineage>
        <taxon>Bacteria</taxon>
        <taxon>Pseudomonadati</taxon>
        <taxon>Pseudomonadota</taxon>
        <taxon>Gammaproteobacteria</taxon>
        <taxon>Pasteurellales</taxon>
        <taxon>Pasteurellaceae</taxon>
        <taxon>Haemophilus</taxon>
    </lineage>
</organism>
<sequence>MKPIFGKAPPLGIRLLIAIFASIALILADGRNSSITKARSAMETAIGGLYYLANSPRSILDGISENLVDTNKLQIENKVLRQQLLEKNADLLLLDQLKVENQRLRLLLNSPLRTDEYKKIAEVLTAETDIYRQQIVINQGKKDGAYVGQPVIDEKGVIGQIISVGENTSRVLLLTDVTHSIPVQVLRNDVRVIASGTGHTDELSLDNVPRSVDIEKGDLLVTSGLGGRFLEGYPVAVVQSVSHDSSNYFAIVKAKPLALLERLRYVLLLWPSNLDISKVKSISPEEVRNLVQKRLESQANEANYRVKKTPLTEKDFPENEEKTIIEPDIPTDFLQNEEDLPIEQQEERIED</sequence>
<protein>
    <recommendedName>
        <fullName evidence="2">Cell shape-determining protein MreC</fullName>
    </recommendedName>
    <alternativeName>
        <fullName evidence="4">Cell shape protein MreC</fullName>
    </alternativeName>
    <alternativeName>
        <fullName evidence="5">Rod shape-determining protein MreC</fullName>
    </alternativeName>
</protein>
<dbReference type="InterPro" id="IPR042175">
    <property type="entry name" value="Cell/Rod_MreC_2"/>
</dbReference>
<dbReference type="Pfam" id="PF04085">
    <property type="entry name" value="MreC"/>
    <property type="match status" value="1"/>
</dbReference>
<dbReference type="PATRIC" id="fig|727.564.peg.1493"/>
<dbReference type="InterPro" id="IPR007221">
    <property type="entry name" value="MreC"/>
</dbReference>
<comment type="similarity">
    <text evidence="1">Belongs to the MreC family.</text>
</comment>
<feature type="region of interest" description="Disordered" evidence="6">
    <location>
        <begin position="309"/>
        <end position="351"/>
    </location>
</feature>
<dbReference type="Proteomes" id="UP000050700">
    <property type="component" value="Unassembled WGS sequence"/>
</dbReference>
<evidence type="ECO:0000256" key="5">
    <source>
        <dbReference type="ARBA" id="ARBA00080576"/>
    </source>
</evidence>
<dbReference type="EMBL" id="MZHU01000098">
    <property type="protein sequence ID" value="PRK63034.1"/>
    <property type="molecule type" value="Genomic_DNA"/>
</dbReference>
<dbReference type="NCBIfam" id="TIGR00219">
    <property type="entry name" value="mreC"/>
    <property type="match status" value="1"/>
</dbReference>
<feature type="domain" description="Rod shape-determining protein MreC beta-barrel core" evidence="7">
    <location>
        <begin position="123"/>
        <end position="270"/>
    </location>
</feature>
<dbReference type="FunFam" id="2.40.10.350:FF:000002">
    <property type="entry name" value="Cell shape-determining protein MreC"/>
    <property type="match status" value="1"/>
</dbReference>
<comment type="caution">
    <text evidence="8">The sequence shown here is derived from an EMBL/GenBank/DDBJ whole genome shotgun (WGS) entry which is preliminary data.</text>
</comment>
<evidence type="ECO:0000313" key="8">
    <source>
        <dbReference type="EMBL" id="KIS35912.1"/>
    </source>
</evidence>